<accession>A0AAE3K7Y9</accession>
<dbReference type="Proteomes" id="UP001203207">
    <property type="component" value="Unassembled WGS sequence"/>
</dbReference>
<dbReference type="RefSeq" id="WP_174652520.1">
    <property type="nucleotide sequence ID" value="NZ_JAKRVX010000001.1"/>
</dbReference>
<gene>
    <name evidence="1" type="ORF">AArcSt2_03320</name>
</gene>
<reference evidence="1" key="2">
    <citation type="submission" date="2022-02" db="EMBL/GenBank/DDBJ databases">
        <authorList>
            <person name="Elcheninov A.G."/>
            <person name="Sorokin D.Y."/>
            <person name="Kublanov I.V."/>
        </authorList>
    </citation>
    <scope>NUCLEOTIDE SEQUENCE</scope>
    <source>
        <strain evidence="1">AArc-St2</strain>
    </source>
</reference>
<sequence length="74" mass="8728">MLRSALRSRPRCPRCDRRFCFKIRDGTVLASETYEYDQSTHDSVSSDADVFETTTYDLYRCYLCFETFDRASDS</sequence>
<dbReference type="EMBL" id="JAKRVX010000001">
    <property type="protein sequence ID" value="MCL9815965.1"/>
    <property type="molecule type" value="Genomic_DNA"/>
</dbReference>
<keyword evidence="2" id="KW-1185">Reference proteome</keyword>
<evidence type="ECO:0000313" key="1">
    <source>
        <dbReference type="EMBL" id="MCL9815965.1"/>
    </source>
</evidence>
<organism evidence="1 2">
    <name type="scientific">Natronocalculus amylovorans</name>
    <dbReference type="NCBI Taxonomy" id="2917812"/>
    <lineage>
        <taxon>Archaea</taxon>
        <taxon>Methanobacteriati</taxon>
        <taxon>Methanobacteriota</taxon>
        <taxon>Stenosarchaea group</taxon>
        <taxon>Halobacteria</taxon>
        <taxon>Halobacteriales</taxon>
        <taxon>Haloferacaceae</taxon>
        <taxon>Natronocalculus</taxon>
    </lineage>
</organism>
<dbReference type="AlphaFoldDB" id="A0AAE3K7Y9"/>
<name>A0AAE3K7Y9_9EURY</name>
<proteinExistence type="predicted"/>
<reference evidence="1" key="1">
    <citation type="journal article" date="2022" name="Syst. Appl. Microbiol.">
        <title>Natronocalculus amylovorans gen. nov., sp. nov., and Natranaeroarchaeum aerophilus sp. nov., dominant culturable amylolytic natronoarchaea from hypersaline soda lakes in southwestern Siberia.</title>
        <authorList>
            <person name="Sorokin D.Y."/>
            <person name="Elcheninov A.G."/>
            <person name="Khizhniak T.V."/>
            <person name="Koenen M."/>
            <person name="Bale N.J."/>
            <person name="Damste J.S.S."/>
            <person name="Kublanov I.V."/>
        </authorList>
    </citation>
    <scope>NUCLEOTIDE SEQUENCE</scope>
    <source>
        <strain evidence="1">AArc-St2</strain>
    </source>
</reference>
<evidence type="ECO:0000313" key="2">
    <source>
        <dbReference type="Proteomes" id="UP001203207"/>
    </source>
</evidence>
<protein>
    <submittedName>
        <fullName evidence="1">Uncharacterized protein</fullName>
    </submittedName>
</protein>
<comment type="caution">
    <text evidence="1">The sequence shown here is derived from an EMBL/GenBank/DDBJ whole genome shotgun (WGS) entry which is preliminary data.</text>
</comment>